<name>A0ABU0KQZ9_9BACL</name>
<gene>
    <name evidence="1" type="ORF">QOZ95_000002</name>
</gene>
<protein>
    <submittedName>
        <fullName evidence="1">Uncharacterized protein</fullName>
    </submittedName>
</protein>
<accession>A0ABU0KQZ9</accession>
<keyword evidence="2" id="KW-1185">Reference proteome</keyword>
<evidence type="ECO:0000313" key="2">
    <source>
        <dbReference type="Proteomes" id="UP001242811"/>
    </source>
</evidence>
<evidence type="ECO:0000313" key="1">
    <source>
        <dbReference type="EMBL" id="MDQ0491855.1"/>
    </source>
</evidence>
<dbReference type="Proteomes" id="UP001242811">
    <property type="component" value="Unassembled WGS sequence"/>
</dbReference>
<sequence>MRISISRKFVEGLGYRVVTKKGGVLVGYYGSILDRLLLVGQKK</sequence>
<dbReference type="EMBL" id="JAUSWA010000001">
    <property type="protein sequence ID" value="MDQ0491855.1"/>
    <property type="molecule type" value="Genomic_DNA"/>
</dbReference>
<proteinExistence type="predicted"/>
<reference evidence="1 2" key="1">
    <citation type="submission" date="2023-07" db="EMBL/GenBank/DDBJ databases">
        <title>Genomic Encyclopedia of Type Strains, Phase IV (KMG-IV): sequencing the most valuable type-strain genomes for metagenomic binning, comparative biology and taxonomic classification.</title>
        <authorList>
            <person name="Goeker M."/>
        </authorList>
    </citation>
    <scope>NUCLEOTIDE SEQUENCE [LARGE SCALE GENOMIC DNA]</scope>
    <source>
        <strain evidence="1 2">DSM 14914</strain>
    </source>
</reference>
<comment type="caution">
    <text evidence="1">The sequence shown here is derived from an EMBL/GenBank/DDBJ whole genome shotgun (WGS) entry which is preliminary data.</text>
</comment>
<organism evidence="1 2">
    <name type="scientific">Paenibacillus brasilensis</name>
    <dbReference type="NCBI Taxonomy" id="128574"/>
    <lineage>
        <taxon>Bacteria</taxon>
        <taxon>Bacillati</taxon>
        <taxon>Bacillota</taxon>
        <taxon>Bacilli</taxon>
        <taxon>Bacillales</taxon>
        <taxon>Paenibacillaceae</taxon>
        <taxon>Paenibacillus</taxon>
    </lineage>
</organism>